<dbReference type="RefSeq" id="WP_206712434.1">
    <property type="nucleotide sequence ID" value="NZ_CP071091.1"/>
</dbReference>
<name>A0ABX7MW51_9BACT</name>
<dbReference type="InterPro" id="IPR013783">
    <property type="entry name" value="Ig-like_fold"/>
</dbReference>
<keyword evidence="2" id="KW-1185">Reference proteome</keyword>
<dbReference type="EMBL" id="CP071091">
    <property type="protein sequence ID" value="QSQ10665.1"/>
    <property type="molecule type" value="Genomic_DNA"/>
</dbReference>
<evidence type="ECO:0000313" key="1">
    <source>
        <dbReference type="EMBL" id="QSQ10665.1"/>
    </source>
</evidence>
<evidence type="ECO:0008006" key="3">
    <source>
        <dbReference type="Google" id="ProtNLM"/>
    </source>
</evidence>
<dbReference type="PROSITE" id="PS51257">
    <property type="entry name" value="PROKAR_LIPOPROTEIN"/>
    <property type="match status" value="1"/>
</dbReference>
<reference evidence="1 2" key="1">
    <citation type="submission" date="2021-02" db="EMBL/GenBank/DDBJ databases">
        <title>De Novo genome assembly of isolated myxobacteria.</title>
        <authorList>
            <person name="Stevens D.C."/>
        </authorList>
    </citation>
    <scope>NUCLEOTIDE SEQUENCE [LARGE SCALE GENOMIC DNA]</scope>
    <source>
        <strain evidence="1 2">SCHIC003</strain>
    </source>
</reference>
<proteinExistence type="predicted"/>
<sequence>MRLHTPWLPILFFSLAACGESPEDLPKAPQLISDRDEMGFDTEHNSGTYVGTTGFNSVQVSNQGEDTLEVTNVSYSGPNVFTLKISQDGTERAVGEAFQVASKKRFFVQVSFRPTEAKTYQGTLTIRSNAANFAEKVITLNGKGIQPPTQ</sequence>
<protein>
    <recommendedName>
        <fullName evidence="3">Lipoprotein</fullName>
    </recommendedName>
</protein>
<accession>A0ABX7MW51</accession>
<evidence type="ECO:0000313" key="2">
    <source>
        <dbReference type="Proteomes" id="UP000663090"/>
    </source>
</evidence>
<organism evidence="1 2">
    <name type="scientific">Myxococcus landrumensis</name>
    <dbReference type="NCBI Taxonomy" id="2813577"/>
    <lineage>
        <taxon>Bacteria</taxon>
        <taxon>Pseudomonadati</taxon>
        <taxon>Myxococcota</taxon>
        <taxon>Myxococcia</taxon>
        <taxon>Myxococcales</taxon>
        <taxon>Cystobacterineae</taxon>
        <taxon>Myxococcaceae</taxon>
        <taxon>Myxococcus</taxon>
    </lineage>
</organism>
<dbReference type="Gene3D" id="2.60.40.10">
    <property type="entry name" value="Immunoglobulins"/>
    <property type="match status" value="1"/>
</dbReference>
<dbReference type="Proteomes" id="UP000663090">
    <property type="component" value="Chromosome"/>
</dbReference>
<gene>
    <name evidence="1" type="ORF">JY572_19640</name>
</gene>